<reference evidence="5" key="1">
    <citation type="submission" date="2016-10" db="EMBL/GenBank/DDBJ databases">
        <authorList>
            <person name="Varghese N."/>
            <person name="Submissions S."/>
        </authorList>
    </citation>
    <scope>NUCLEOTIDE SEQUENCE [LARGE SCALE GENOMIC DNA]</scope>
    <source>
        <strain evidence="5">DSM 17616</strain>
    </source>
</reference>
<feature type="signal peptide" evidence="2">
    <location>
        <begin position="1"/>
        <end position="40"/>
    </location>
</feature>
<name>A0A1H6N143_9GAMM</name>
<dbReference type="RefSeq" id="WP_092795346.1">
    <property type="nucleotide sequence ID" value="NZ_FNXF01000013.1"/>
</dbReference>
<dbReference type="Gene3D" id="1.20.1270.390">
    <property type="match status" value="1"/>
</dbReference>
<evidence type="ECO:0000256" key="1">
    <source>
        <dbReference type="SAM" id="Coils"/>
    </source>
</evidence>
<feature type="domain" description="DUF4398" evidence="3">
    <location>
        <begin position="46"/>
        <end position="120"/>
    </location>
</feature>
<dbReference type="OrthoDB" id="5770360at2"/>
<keyword evidence="2" id="KW-0732">Signal</keyword>
<evidence type="ECO:0000256" key="2">
    <source>
        <dbReference type="SAM" id="SignalP"/>
    </source>
</evidence>
<keyword evidence="1" id="KW-0175">Coiled coil</keyword>
<accession>A0A1H6N143</accession>
<keyword evidence="5" id="KW-1185">Reference proteome</keyword>
<organism evidence="4 5">
    <name type="scientific">Rheinheimera pacifica</name>
    <dbReference type="NCBI Taxonomy" id="173990"/>
    <lineage>
        <taxon>Bacteria</taxon>
        <taxon>Pseudomonadati</taxon>
        <taxon>Pseudomonadota</taxon>
        <taxon>Gammaproteobacteria</taxon>
        <taxon>Chromatiales</taxon>
        <taxon>Chromatiaceae</taxon>
        <taxon>Rheinheimera</taxon>
    </lineage>
</organism>
<dbReference type="Proteomes" id="UP000199371">
    <property type="component" value="Unassembled WGS sequence"/>
</dbReference>
<feature type="chain" id="PRO_5011731520" description="DUF4398 domain-containing protein" evidence="2">
    <location>
        <begin position="41"/>
        <end position="143"/>
    </location>
</feature>
<dbReference type="AlphaFoldDB" id="A0A1H6N143"/>
<sequence length="143" mass="15347">MKKHIADTLVSAEPLSGVRFGKRWLLLASAVALLSGCASAPVPPTAEMQAAERAIGTAEQAQVVRYTTVELDTARKELAAARLAITEENMPQAKRLALQAQLNAELALARAELIKAQAVNKDMQQSIDAVQQEAQRNMSGVKL</sequence>
<dbReference type="InterPro" id="IPR025511">
    <property type="entry name" value="DUF4398"/>
</dbReference>
<protein>
    <recommendedName>
        <fullName evidence="3">DUF4398 domain-containing protein</fullName>
    </recommendedName>
</protein>
<evidence type="ECO:0000313" key="5">
    <source>
        <dbReference type="Proteomes" id="UP000199371"/>
    </source>
</evidence>
<feature type="coiled-coil region" evidence="1">
    <location>
        <begin position="99"/>
        <end position="133"/>
    </location>
</feature>
<evidence type="ECO:0000259" key="3">
    <source>
        <dbReference type="Pfam" id="PF14346"/>
    </source>
</evidence>
<dbReference type="STRING" id="173990.SAMN05660691_03113"/>
<proteinExistence type="predicted"/>
<gene>
    <name evidence="4" type="ORF">SAMN05660691_03113</name>
</gene>
<dbReference type="EMBL" id="FNXF01000013">
    <property type="protein sequence ID" value="SEI05012.1"/>
    <property type="molecule type" value="Genomic_DNA"/>
</dbReference>
<dbReference type="Pfam" id="PF14346">
    <property type="entry name" value="DUF4398"/>
    <property type="match status" value="1"/>
</dbReference>
<evidence type="ECO:0000313" key="4">
    <source>
        <dbReference type="EMBL" id="SEI05012.1"/>
    </source>
</evidence>